<evidence type="ECO:0000256" key="4">
    <source>
        <dbReference type="SAM" id="Coils"/>
    </source>
</evidence>
<keyword evidence="4" id="KW-0175">Coiled coil</keyword>
<keyword evidence="6" id="KW-1185">Reference proteome</keyword>
<dbReference type="InterPro" id="IPR013324">
    <property type="entry name" value="RNA_pol_sigma_r3/r4-like"/>
</dbReference>
<dbReference type="PANTHER" id="PTHR40083">
    <property type="entry name" value="UPF0122 PROTEIN CBO2450/CLC_2298"/>
    <property type="match status" value="1"/>
</dbReference>
<organism evidence="5 6">
    <name type="scientific">Hazenella coriacea</name>
    <dbReference type="NCBI Taxonomy" id="1179467"/>
    <lineage>
        <taxon>Bacteria</taxon>
        <taxon>Bacillati</taxon>
        <taxon>Bacillota</taxon>
        <taxon>Bacilli</taxon>
        <taxon>Bacillales</taxon>
        <taxon>Thermoactinomycetaceae</taxon>
        <taxon>Hazenella</taxon>
    </lineage>
</organism>
<dbReference type="NCBIfam" id="NF045758">
    <property type="entry name" value="YlxM"/>
    <property type="match status" value="1"/>
</dbReference>
<dbReference type="InterPro" id="IPR054831">
    <property type="entry name" value="UPF0122_fam_protein"/>
</dbReference>
<dbReference type="HAMAP" id="MF_00245">
    <property type="entry name" value="UPF0122"/>
    <property type="match status" value="1"/>
</dbReference>
<dbReference type="InterPro" id="IPR036388">
    <property type="entry name" value="WH-like_DNA-bd_sf"/>
</dbReference>
<comment type="caution">
    <text evidence="5">The sequence shown here is derived from an EMBL/GenBank/DDBJ whole genome shotgun (WGS) entry which is preliminary data.</text>
</comment>
<dbReference type="InterPro" id="IPR007394">
    <property type="entry name" value="UPF0122"/>
</dbReference>
<name>A0A4R3L3C3_9BACL</name>
<feature type="coiled-coil region" evidence="4">
    <location>
        <begin position="48"/>
        <end position="75"/>
    </location>
</feature>
<dbReference type="RefSeq" id="WP_131926242.1">
    <property type="nucleotide sequence ID" value="NZ_SMAG01000009.1"/>
</dbReference>
<comment type="similarity">
    <text evidence="1 3">Belongs to the UPF0122 family.</text>
</comment>
<sequence length="109" mass="12738">MLEKTTEMNLLYDFYGLLLTNKQQKLLEMYYLDDWSLGEIADHQGVSRQAVFEAIKRAQKTLTDLESQLGLLQKHLNRQQIAEELFKQIEALPDRDALTQLVKQLIDID</sequence>
<evidence type="ECO:0000313" key="5">
    <source>
        <dbReference type="EMBL" id="TCS93120.1"/>
    </source>
</evidence>
<evidence type="ECO:0000313" key="6">
    <source>
        <dbReference type="Proteomes" id="UP000294937"/>
    </source>
</evidence>
<dbReference type="Pfam" id="PF04297">
    <property type="entry name" value="UPF0122"/>
    <property type="match status" value="1"/>
</dbReference>
<dbReference type="Proteomes" id="UP000294937">
    <property type="component" value="Unassembled WGS sequence"/>
</dbReference>
<reference evidence="5 6" key="1">
    <citation type="submission" date="2019-03" db="EMBL/GenBank/DDBJ databases">
        <title>Genomic Encyclopedia of Type Strains, Phase IV (KMG-IV): sequencing the most valuable type-strain genomes for metagenomic binning, comparative biology and taxonomic classification.</title>
        <authorList>
            <person name="Goeker M."/>
        </authorList>
    </citation>
    <scope>NUCLEOTIDE SEQUENCE [LARGE SCALE GENOMIC DNA]</scope>
    <source>
        <strain evidence="5 6">DSM 45707</strain>
    </source>
</reference>
<dbReference type="PANTHER" id="PTHR40083:SF1">
    <property type="entry name" value="UPF0122 PROTEIN YLXM"/>
    <property type="match status" value="1"/>
</dbReference>
<evidence type="ECO:0000256" key="1">
    <source>
        <dbReference type="ARBA" id="ARBA00008720"/>
    </source>
</evidence>
<dbReference type="AlphaFoldDB" id="A0A4R3L3C3"/>
<protein>
    <recommendedName>
        <fullName evidence="3">UPF0122 protein EDD58_10962</fullName>
    </recommendedName>
</protein>
<proteinExistence type="inferred from homology"/>
<dbReference type="Gene3D" id="1.10.10.10">
    <property type="entry name" value="Winged helix-like DNA-binding domain superfamily/Winged helix DNA-binding domain"/>
    <property type="match status" value="1"/>
</dbReference>
<dbReference type="OrthoDB" id="6392at2"/>
<comment type="function">
    <text evidence="2 3">Might take part in the signal recognition particle (SRP) pathway. This is inferred from the conservation of its genetic proximity to ftsY/ffh. May be a regulatory protein.</text>
</comment>
<evidence type="ECO:0000256" key="2">
    <source>
        <dbReference type="ARBA" id="ARBA00024764"/>
    </source>
</evidence>
<evidence type="ECO:0000256" key="3">
    <source>
        <dbReference type="HAMAP-Rule" id="MF_00245"/>
    </source>
</evidence>
<accession>A0A4R3L3C3</accession>
<gene>
    <name evidence="5" type="ORF">EDD58_10962</name>
</gene>
<dbReference type="EMBL" id="SMAG01000009">
    <property type="protein sequence ID" value="TCS93120.1"/>
    <property type="molecule type" value="Genomic_DNA"/>
</dbReference>
<dbReference type="SUPFAM" id="SSF88659">
    <property type="entry name" value="Sigma3 and sigma4 domains of RNA polymerase sigma factors"/>
    <property type="match status" value="1"/>
</dbReference>